<dbReference type="Proteomes" id="UP000430232">
    <property type="component" value="Unassembled WGS sequence"/>
</dbReference>
<reference evidence="2 3" key="1">
    <citation type="submission" date="2019-09" db="EMBL/GenBank/DDBJ databases">
        <title>Draft genome sequences of 48 bacterial type strains from the CCUG.</title>
        <authorList>
            <person name="Tunovic T."/>
            <person name="Pineiro-Iglesias B."/>
            <person name="Unosson C."/>
            <person name="Inganas E."/>
            <person name="Ohlen M."/>
            <person name="Cardew S."/>
            <person name="Jensie-Markopoulos S."/>
            <person name="Salva-Serra F."/>
            <person name="Jaen-Luchoro D."/>
            <person name="Karlsson R."/>
            <person name="Svensson-Stadler L."/>
            <person name="Chun J."/>
            <person name="Moore E."/>
        </authorList>
    </citation>
    <scope>NUCLEOTIDE SEQUENCE [LARGE SCALE GENOMIC DNA]</scope>
    <source>
        <strain evidence="2 3">CCUG 54555</strain>
    </source>
</reference>
<keyword evidence="3" id="KW-1185">Reference proteome</keyword>
<protein>
    <submittedName>
        <fullName evidence="2">Uncharacterized protein</fullName>
    </submittedName>
</protein>
<organism evidence="2 3">
    <name type="scientific">Burkholderia latens</name>
    <dbReference type="NCBI Taxonomy" id="488446"/>
    <lineage>
        <taxon>Bacteria</taxon>
        <taxon>Pseudomonadati</taxon>
        <taxon>Pseudomonadota</taxon>
        <taxon>Betaproteobacteria</taxon>
        <taxon>Burkholderiales</taxon>
        <taxon>Burkholderiaceae</taxon>
        <taxon>Burkholderia</taxon>
        <taxon>Burkholderia cepacia complex</taxon>
    </lineage>
</organism>
<dbReference type="AlphaFoldDB" id="A0A6H9SSH4"/>
<proteinExistence type="predicted"/>
<gene>
    <name evidence="2" type="ORF">F7R21_04720</name>
</gene>
<feature type="region of interest" description="Disordered" evidence="1">
    <location>
        <begin position="42"/>
        <end position="84"/>
    </location>
</feature>
<evidence type="ECO:0000313" key="2">
    <source>
        <dbReference type="EMBL" id="KAB0644109.1"/>
    </source>
</evidence>
<dbReference type="EMBL" id="VZOJ01000006">
    <property type="protein sequence ID" value="KAB0644109.1"/>
    <property type="molecule type" value="Genomic_DNA"/>
</dbReference>
<accession>A0A6H9SSH4</accession>
<dbReference type="OrthoDB" id="9033578at2"/>
<comment type="caution">
    <text evidence="2">The sequence shown here is derived from an EMBL/GenBank/DDBJ whole genome shotgun (WGS) entry which is preliminary data.</text>
</comment>
<sequence length="84" mass="8912">MSVCEVPAGDVRCYTAPRARVCIAMYRAAMATHNIAYARPAGHIADTSARPNRGCRNLSGPRTRAAAGPTGEQPCCPDSRPPRS</sequence>
<evidence type="ECO:0000313" key="3">
    <source>
        <dbReference type="Proteomes" id="UP000430232"/>
    </source>
</evidence>
<name>A0A6H9SSH4_9BURK</name>
<evidence type="ECO:0000256" key="1">
    <source>
        <dbReference type="SAM" id="MobiDB-lite"/>
    </source>
</evidence>